<name>D4E1E6_SEROD</name>
<dbReference type="EMBL" id="ADBY01000032">
    <property type="protein sequence ID" value="EFE96491.1"/>
    <property type="molecule type" value="Genomic_DNA"/>
</dbReference>
<evidence type="ECO:0000313" key="1">
    <source>
        <dbReference type="EMBL" id="EFE96491.1"/>
    </source>
</evidence>
<proteinExistence type="predicted"/>
<dbReference type="HOGENOM" id="CLU_3276547_0_0_6"/>
<dbReference type="AlphaFoldDB" id="D4E1E6"/>
<accession>D4E1E6</accession>
<sequence>MIVGHFQAIIQTVSQNWLISLINVVPESKNTLEGDTGDFLI</sequence>
<keyword evidence="2" id="KW-1185">Reference proteome</keyword>
<dbReference type="STRING" id="667129.HMPREF0758_1920"/>
<dbReference type="Proteomes" id="UP000005723">
    <property type="component" value="Unassembled WGS sequence"/>
</dbReference>
<reference evidence="1 2" key="1">
    <citation type="submission" date="2010-01" db="EMBL/GenBank/DDBJ databases">
        <authorList>
            <person name="Muzny D."/>
            <person name="Qin X."/>
            <person name="Deng J."/>
            <person name="Jiang H."/>
            <person name="Liu Y."/>
            <person name="Qu J."/>
            <person name="Song X.-Z."/>
            <person name="Zhang L."/>
            <person name="Thornton R."/>
            <person name="Coyle M."/>
            <person name="Francisco L."/>
            <person name="Jackson L."/>
            <person name="Javaid M."/>
            <person name="Korchina V."/>
            <person name="Kovar C."/>
            <person name="Mata R."/>
            <person name="Mathew T."/>
            <person name="Ngo R."/>
            <person name="Nguyen L."/>
            <person name="Nguyen N."/>
            <person name="Okwuonu G."/>
            <person name="Ongeri F."/>
            <person name="Pham C."/>
            <person name="Simmons D."/>
            <person name="Wilczek-Boney K."/>
            <person name="Hale W."/>
            <person name="Jakkamsetti A."/>
            <person name="Pham P."/>
            <person name="Ruth R."/>
            <person name="San Lucas F."/>
            <person name="Warren J."/>
            <person name="Zhang J."/>
            <person name="Zhao Z."/>
            <person name="Zhou C."/>
            <person name="Zhu D."/>
            <person name="Lee S."/>
            <person name="Bess C."/>
            <person name="Blankenburg K."/>
            <person name="Forbes L."/>
            <person name="Fu Q."/>
            <person name="Gubbala S."/>
            <person name="Hirani K."/>
            <person name="Jayaseelan J.C."/>
            <person name="Lara F."/>
            <person name="Munidasa M."/>
            <person name="Palculict T."/>
            <person name="Patil S."/>
            <person name="Pu L.-L."/>
            <person name="Saada N."/>
            <person name="Tang L."/>
            <person name="Weissenberger G."/>
            <person name="Zhu Y."/>
            <person name="Hemphill L."/>
            <person name="Shang Y."/>
            <person name="Youmans B."/>
            <person name="Ayvaz T."/>
            <person name="Ross M."/>
            <person name="Santibanez J."/>
            <person name="Aqrawi P."/>
            <person name="Gross S."/>
            <person name="Joshi V."/>
            <person name="Fowler G."/>
            <person name="Nazareth L."/>
            <person name="Reid J."/>
            <person name="Worley K."/>
            <person name="Petrosino J."/>
            <person name="Highlander S."/>
            <person name="Gibbs R."/>
        </authorList>
    </citation>
    <scope>NUCLEOTIDE SEQUENCE [LARGE SCALE GENOMIC DNA]</scope>
    <source>
        <strain evidence="1 2">DSM 4582</strain>
    </source>
</reference>
<gene>
    <name evidence="1" type="ORF">HMPREF0758_1920</name>
</gene>
<protein>
    <submittedName>
        <fullName evidence="1">Uncharacterized protein</fullName>
    </submittedName>
</protein>
<evidence type="ECO:0000313" key="2">
    <source>
        <dbReference type="Proteomes" id="UP000005723"/>
    </source>
</evidence>
<organism evidence="1 2">
    <name type="scientific">Serratia odorifera DSM 4582</name>
    <dbReference type="NCBI Taxonomy" id="667129"/>
    <lineage>
        <taxon>Bacteria</taxon>
        <taxon>Pseudomonadati</taxon>
        <taxon>Pseudomonadota</taxon>
        <taxon>Gammaproteobacteria</taxon>
        <taxon>Enterobacterales</taxon>
        <taxon>Yersiniaceae</taxon>
        <taxon>Serratia</taxon>
    </lineage>
</organism>
<comment type="caution">
    <text evidence="1">The sequence shown here is derived from an EMBL/GenBank/DDBJ whole genome shotgun (WGS) entry which is preliminary data.</text>
</comment>